<comment type="caution">
    <text evidence="2">The sequence shown here is derived from an EMBL/GenBank/DDBJ whole genome shotgun (WGS) entry which is preliminary data.</text>
</comment>
<evidence type="ECO:0000256" key="1">
    <source>
        <dbReference type="SAM" id="MobiDB-lite"/>
    </source>
</evidence>
<dbReference type="AlphaFoldDB" id="A0A9P5Y8S4"/>
<organism evidence="2 3">
    <name type="scientific">Collybia nuda</name>
    <dbReference type="NCBI Taxonomy" id="64659"/>
    <lineage>
        <taxon>Eukaryota</taxon>
        <taxon>Fungi</taxon>
        <taxon>Dikarya</taxon>
        <taxon>Basidiomycota</taxon>
        <taxon>Agaricomycotina</taxon>
        <taxon>Agaricomycetes</taxon>
        <taxon>Agaricomycetidae</taxon>
        <taxon>Agaricales</taxon>
        <taxon>Tricholomatineae</taxon>
        <taxon>Clitocybaceae</taxon>
        <taxon>Collybia</taxon>
    </lineage>
</organism>
<evidence type="ECO:0008006" key="4">
    <source>
        <dbReference type="Google" id="ProtNLM"/>
    </source>
</evidence>
<feature type="compositionally biased region" description="Polar residues" evidence="1">
    <location>
        <begin position="1"/>
        <end position="17"/>
    </location>
</feature>
<proteinExistence type="predicted"/>
<evidence type="ECO:0000313" key="3">
    <source>
        <dbReference type="Proteomes" id="UP000807353"/>
    </source>
</evidence>
<dbReference type="Proteomes" id="UP000807353">
    <property type="component" value="Unassembled WGS sequence"/>
</dbReference>
<dbReference type="EMBL" id="MU150258">
    <property type="protein sequence ID" value="KAF9463841.1"/>
    <property type="molecule type" value="Genomic_DNA"/>
</dbReference>
<gene>
    <name evidence="2" type="ORF">BDZ94DRAFT_1358334</name>
</gene>
<dbReference type="OrthoDB" id="3253907at2759"/>
<reference evidence="2" key="1">
    <citation type="submission" date="2020-11" db="EMBL/GenBank/DDBJ databases">
        <authorList>
            <consortium name="DOE Joint Genome Institute"/>
            <person name="Ahrendt S."/>
            <person name="Riley R."/>
            <person name="Andreopoulos W."/>
            <person name="Labutti K."/>
            <person name="Pangilinan J."/>
            <person name="Ruiz-Duenas F.J."/>
            <person name="Barrasa J.M."/>
            <person name="Sanchez-Garcia M."/>
            <person name="Camarero S."/>
            <person name="Miyauchi S."/>
            <person name="Serrano A."/>
            <person name="Linde D."/>
            <person name="Babiker R."/>
            <person name="Drula E."/>
            <person name="Ayuso-Fernandez I."/>
            <person name="Pacheco R."/>
            <person name="Padilla G."/>
            <person name="Ferreira P."/>
            <person name="Barriuso J."/>
            <person name="Kellner H."/>
            <person name="Castanera R."/>
            <person name="Alfaro M."/>
            <person name="Ramirez L."/>
            <person name="Pisabarro A.G."/>
            <person name="Kuo A."/>
            <person name="Tritt A."/>
            <person name="Lipzen A."/>
            <person name="He G."/>
            <person name="Yan M."/>
            <person name="Ng V."/>
            <person name="Cullen D."/>
            <person name="Martin F."/>
            <person name="Rosso M.-N."/>
            <person name="Henrissat B."/>
            <person name="Hibbett D."/>
            <person name="Martinez A.T."/>
            <person name="Grigoriev I.V."/>
        </authorList>
    </citation>
    <scope>NUCLEOTIDE SEQUENCE</scope>
    <source>
        <strain evidence="2">CBS 247.69</strain>
    </source>
</reference>
<keyword evidence="3" id="KW-1185">Reference proteome</keyword>
<evidence type="ECO:0000313" key="2">
    <source>
        <dbReference type="EMBL" id="KAF9463841.1"/>
    </source>
</evidence>
<accession>A0A9P5Y8S4</accession>
<sequence>MAQALAQQGMNRQQTITGPPEPPPPELQRSGICLSEATQALMYKGIQEQVIATMRRKTMCSLDIARFTAKQPCGNSHNEKENNVLTRYSKIYSQTTIFLWKIYHDAYKIGEYWRNIPDLEHRGQCSFQPTCTGEETMEHILLECQESLATNHLWKMAKSLWLQRELQWPRITYGTILACNTANFKTRGKTQPGKNRLFAILISETAHLIWKTRCERIFDRDNLQGTTHTRRELENKWTQCINTRLKLDILQTNRSKYGKKAIKESVVLDTWKGILKDEGNLPKEWIWQSSVLVGIKSC</sequence>
<feature type="region of interest" description="Disordered" evidence="1">
    <location>
        <begin position="1"/>
        <end position="29"/>
    </location>
</feature>
<name>A0A9P5Y8S4_9AGAR</name>
<protein>
    <recommendedName>
        <fullName evidence="4">Reverse transcriptase zinc-binding domain-containing protein</fullName>
    </recommendedName>
</protein>